<dbReference type="InterPro" id="IPR036390">
    <property type="entry name" value="WH_DNA-bd_sf"/>
</dbReference>
<keyword evidence="6" id="KW-1185">Reference proteome</keyword>
<dbReference type="EMBL" id="CP051428">
    <property type="protein sequence ID" value="QJC52692.1"/>
    <property type="molecule type" value="Genomic_DNA"/>
</dbReference>
<dbReference type="GO" id="GO:0003700">
    <property type="term" value="F:DNA-binding transcription factor activity"/>
    <property type="evidence" value="ECO:0007669"/>
    <property type="project" value="InterPro"/>
</dbReference>
<dbReference type="SUPFAM" id="SSF46785">
    <property type="entry name" value="Winged helix' DNA-binding domain"/>
    <property type="match status" value="1"/>
</dbReference>
<dbReference type="Proteomes" id="UP000502136">
    <property type="component" value="Chromosome"/>
</dbReference>
<name>A0A6H2GZ69_9BACL</name>
<evidence type="ECO:0000256" key="2">
    <source>
        <dbReference type="ARBA" id="ARBA00023125"/>
    </source>
</evidence>
<keyword evidence="1" id="KW-0805">Transcription regulation</keyword>
<evidence type="ECO:0000259" key="4">
    <source>
        <dbReference type="PROSITE" id="PS50995"/>
    </source>
</evidence>
<dbReference type="PRINTS" id="PR00598">
    <property type="entry name" value="HTHMARR"/>
</dbReference>
<dbReference type="InterPro" id="IPR036388">
    <property type="entry name" value="WH-like_DNA-bd_sf"/>
</dbReference>
<dbReference type="RefSeq" id="WP_168908245.1">
    <property type="nucleotide sequence ID" value="NZ_CP051428.1"/>
</dbReference>
<dbReference type="Gene3D" id="1.10.10.10">
    <property type="entry name" value="Winged helix-like DNA-binding domain superfamily/Winged helix DNA-binding domain"/>
    <property type="match status" value="1"/>
</dbReference>
<evidence type="ECO:0000313" key="5">
    <source>
        <dbReference type="EMBL" id="QJC52692.1"/>
    </source>
</evidence>
<evidence type="ECO:0000313" key="6">
    <source>
        <dbReference type="Proteomes" id="UP000502136"/>
    </source>
</evidence>
<dbReference type="SMART" id="SM00347">
    <property type="entry name" value="HTH_MARR"/>
    <property type="match status" value="1"/>
</dbReference>
<keyword evidence="2" id="KW-0238">DNA-binding</keyword>
<dbReference type="AlphaFoldDB" id="A0A6H2GZ69"/>
<feature type="domain" description="HTH marR-type" evidence="4">
    <location>
        <begin position="10"/>
        <end position="138"/>
    </location>
</feature>
<protein>
    <submittedName>
        <fullName evidence="5">MarR family transcriptional regulator</fullName>
    </submittedName>
</protein>
<keyword evidence="3" id="KW-0804">Transcription</keyword>
<evidence type="ECO:0000256" key="3">
    <source>
        <dbReference type="ARBA" id="ARBA00023163"/>
    </source>
</evidence>
<proteinExistence type="predicted"/>
<dbReference type="GO" id="GO:0006950">
    <property type="term" value="P:response to stress"/>
    <property type="evidence" value="ECO:0007669"/>
    <property type="project" value="TreeGrafter"/>
</dbReference>
<organism evidence="5 6">
    <name type="scientific">Paenibacillus albicereus</name>
    <dbReference type="NCBI Taxonomy" id="2726185"/>
    <lineage>
        <taxon>Bacteria</taxon>
        <taxon>Bacillati</taxon>
        <taxon>Bacillota</taxon>
        <taxon>Bacilli</taxon>
        <taxon>Bacillales</taxon>
        <taxon>Paenibacillaceae</taxon>
        <taxon>Paenibacillus</taxon>
    </lineage>
</organism>
<dbReference type="InterPro" id="IPR039422">
    <property type="entry name" value="MarR/SlyA-like"/>
</dbReference>
<dbReference type="PROSITE" id="PS01117">
    <property type="entry name" value="HTH_MARR_1"/>
    <property type="match status" value="1"/>
</dbReference>
<evidence type="ECO:0000256" key="1">
    <source>
        <dbReference type="ARBA" id="ARBA00023015"/>
    </source>
</evidence>
<dbReference type="GO" id="GO:0003677">
    <property type="term" value="F:DNA binding"/>
    <property type="evidence" value="ECO:0007669"/>
    <property type="project" value="UniProtKB-KW"/>
</dbReference>
<sequence length="143" mass="16300">MDHHAVETIEMELSHLIRRLISETTYRKSGDSLDRAAYLLLDHIAGSGWASVKTLAEEFRLDSSTISRQTAALEKKGYLARMPVESDRRAYTLELTELGRQELEKNKQMRTERIGELLAGWTAQDVEQFSRLLQKFGESVSEG</sequence>
<dbReference type="PANTHER" id="PTHR33164">
    <property type="entry name" value="TRANSCRIPTIONAL REGULATOR, MARR FAMILY"/>
    <property type="match status" value="1"/>
</dbReference>
<dbReference type="Pfam" id="PF01047">
    <property type="entry name" value="MarR"/>
    <property type="match status" value="1"/>
</dbReference>
<dbReference type="InterPro" id="IPR023187">
    <property type="entry name" value="Tscrpt_reg_MarR-type_CS"/>
</dbReference>
<dbReference type="PANTHER" id="PTHR33164:SF57">
    <property type="entry name" value="MARR-FAMILY TRANSCRIPTIONAL REGULATOR"/>
    <property type="match status" value="1"/>
</dbReference>
<dbReference type="InterPro" id="IPR000835">
    <property type="entry name" value="HTH_MarR-typ"/>
</dbReference>
<dbReference type="PROSITE" id="PS50995">
    <property type="entry name" value="HTH_MARR_2"/>
    <property type="match status" value="1"/>
</dbReference>
<dbReference type="KEGG" id="palr:HGI30_14725"/>
<accession>A0A6H2GZ69</accession>
<gene>
    <name evidence="5" type="ORF">HGI30_14725</name>
</gene>
<reference evidence="5 6" key="1">
    <citation type="submission" date="2020-04" db="EMBL/GenBank/DDBJ databases">
        <title>Novel Paenibacillus strain UniB2 isolated from commercial digestive syrup.</title>
        <authorList>
            <person name="Thorat V."/>
            <person name="Kirdat K."/>
            <person name="Tiwarekar B."/>
            <person name="Yadav A."/>
        </authorList>
    </citation>
    <scope>NUCLEOTIDE SEQUENCE [LARGE SCALE GENOMIC DNA]</scope>
    <source>
        <strain evidence="5 6">UniB2</strain>
    </source>
</reference>